<organism evidence="12 13">
    <name type="scientific">Oncorhynchus kisutch</name>
    <name type="common">Coho salmon</name>
    <name type="synonym">Salmo kisutch</name>
    <dbReference type="NCBI Taxonomy" id="8019"/>
    <lineage>
        <taxon>Eukaryota</taxon>
        <taxon>Metazoa</taxon>
        <taxon>Chordata</taxon>
        <taxon>Craniata</taxon>
        <taxon>Vertebrata</taxon>
        <taxon>Euteleostomi</taxon>
        <taxon>Actinopterygii</taxon>
        <taxon>Neopterygii</taxon>
        <taxon>Teleostei</taxon>
        <taxon>Protacanthopterygii</taxon>
        <taxon>Salmoniformes</taxon>
        <taxon>Salmonidae</taxon>
        <taxon>Salmoninae</taxon>
        <taxon>Oncorhynchus</taxon>
    </lineage>
</organism>
<evidence type="ECO:0000256" key="2">
    <source>
        <dbReference type="ARBA" id="ARBA00006478"/>
    </source>
</evidence>
<dbReference type="GO" id="GO:0006015">
    <property type="term" value="P:5-phosphoribose 1-diphosphate biosynthetic process"/>
    <property type="evidence" value="ECO:0007669"/>
    <property type="project" value="TreeGrafter"/>
</dbReference>
<keyword evidence="7" id="KW-0547">Nucleotide-binding</keyword>
<dbReference type="GO" id="GO:0016301">
    <property type="term" value="F:kinase activity"/>
    <property type="evidence" value="ECO:0007669"/>
    <property type="project" value="UniProtKB-KW"/>
</dbReference>
<dbReference type="GO" id="GO:0002189">
    <property type="term" value="C:ribose phosphate diphosphokinase complex"/>
    <property type="evidence" value="ECO:0007669"/>
    <property type="project" value="TreeGrafter"/>
</dbReference>
<dbReference type="AlphaFoldDB" id="A0A8C7LI01"/>
<dbReference type="InterPro" id="IPR000836">
    <property type="entry name" value="PRTase_dom"/>
</dbReference>
<sequence length="437" mass="46796">MFLLNIRLVEEGGILSWKISLFFSVCRDSSTSPWTTCMRSPRSSSGSGRTFQSGRTAALCPLTLEEPNGNNQFHVAGSHELDTAGPEVFNNVAGSHVPDTAGPEVFNNVAGSHGPDTAGPEVFNNVAGSHVPDTAGPEVFNNVAGSRVPDTAGPEVFNNVAGSHVPDTAGPEVFNNVAGSHVPDTAGPEVFNNVAGSHVPDTAGPEVFNNVAGSHVPDTAGPEVFNNVAKRRGRSVWTRSSLPRLTLFIGCFFVPVHLRDLCLTSGGHANVVLFQLSADMHISYFLYLCFNFLVSRVTSIADRLNVEFALIHKERKKANEVDRMVLVGDVKDRVAILVDDMADTCGTICKAAEKLIDAGAIKVYAILTHGIFSGPAIARINDAPFEAVVVTNTIPQEEKMKSCPKIQIIDIAMILAEAIRRTHNGESVSYLFSHVPL</sequence>
<dbReference type="InterPro" id="IPR029057">
    <property type="entry name" value="PRTase-like"/>
</dbReference>
<dbReference type="GO" id="GO:0000287">
    <property type="term" value="F:magnesium ion binding"/>
    <property type="evidence" value="ECO:0007669"/>
    <property type="project" value="InterPro"/>
</dbReference>
<protein>
    <recommendedName>
        <fullName evidence="3">ribose-phosphate diphosphokinase</fullName>
        <ecNumber evidence="3">2.7.6.1</ecNumber>
    </recommendedName>
</protein>
<name>A0A8C7LI01_ONCKI</name>
<evidence type="ECO:0000256" key="1">
    <source>
        <dbReference type="ARBA" id="ARBA00004996"/>
    </source>
</evidence>
<proteinExistence type="inferred from homology"/>
<comment type="catalytic activity">
    <reaction evidence="11">
        <text>D-ribose 5-phosphate + ATP = 5-phospho-alpha-D-ribose 1-diphosphate + AMP + H(+)</text>
        <dbReference type="Rhea" id="RHEA:15609"/>
        <dbReference type="ChEBI" id="CHEBI:15378"/>
        <dbReference type="ChEBI" id="CHEBI:30616"/>
        <dbReference type="ChEBI" id="CHEBI:58017"/>
        <dbReference type="ChEBI" id="CHEBI:78346"/>
        <dbReference type="ChEBI" id="CHEBI:456215"/>
        <dbReference type="EC" id="2.7.6.1"/>
    </reaction>
</comment>
<dbReference type="GO" id="GO:0006164">
    <property type="term" value="P:purine nucleotide biosynthetic process"/>
    <property type="evidence" value="ECO:0007669"/>
    <property type="project" value="TreeGrafter"/>
</dbReference>
<reference evidence="12" key="2">
    <citation type="submission" date="2025-09" db="UniProtKB">
        <authorList>
            <consortium name="Ensembl"/>
        </authorList>
    </citation>
    <scope>IDENTIFICATION</scope>
</reference>
<keyword evidence="13" id="KW-1185">Reference proteome</keyword>
<keyword evidence="4" id="KW-0808">Transferase</keyword>
<dbReference type="GO" id="GO:0004749">
    <property type="term" value="F:ribose phosphate diphosphokinase activity"/>
    <property type="evidence" value="ECO:0007669"/>
    <property type="project" value="UniProtKB-EC"/>
</dbReference>
<keyword evidence="5" id="KW-0479">Metal-binding</keyword>
<dbReference type="SUPFAM" id="SSF53271">
    <property type="entry name" value="PRTase-like"/>
    <property type="match status" value="1"/>
</dbReference>
<comment type="similarity">
    <text evidence="2">Belongs to the ribose-phosphate pyrophosphokinase family.</text>
</comment>
<evidence type="ECO:0000256" key="8">
    <source>
        <dbReference type="ARBA" id="ARBA00022777"/>
    </source>
</evidence>
<reference evidence="12" key="1">
    <citation type="submission" date="2025-08" db="UniProtKB">
        <authorList>
            <consortium name="Ensembl"/>
        </authorList>
    </citation>
    <scope>IDENTIFICATION</scope>
</reference>
<dbReference type="GO" id="GO:0005737">
    <property type="term" value="C:cytoplasm"/>
    <property type="evidence" value="ECO:0007669"/>
    <property type="project" value="TreeGrafter"/>
</dbReference>
<evidence type="ECO:0000313" key="12">
    <source>
        <dbReference type="Ensembl" id="ENSOKIP00005117199.1"/>
    </source>
</evidence>
<dbReference type="Proteomes" id="UP000694557">
    <property type="component" value="Unassembled WGS sequence"/>
</dbReference>
<dbReference type="PANTHER" id="PTHR10210">
    <property type="entry name" value="RIBOSE-PHOSPHATE DIPHOSPHOKINASE FAMILY MEMBER"/>
    <property type="match status" value="1"/>
</dbReference>
<evidence type="ECO:0000256" key="5">
    <source>
        <dbReference type="ARBA" id="ARBA00022723"/>
    </source>
</evidence>
<dbReference type="Pfam" id="PF14572">
    <property type="entry name" value="Pribosyl_synth"/>
    <property type="match status" value="1"/>
</dbReference>
<evidence type="ECO:0000256" key="9">
    <source>
        <dbReference type="ARBA" id="ARBA00022840"/>
    </source>
</evidence>
<evidence type="ECO:0000256" key="6">
    <source>
        <dbReference type="ARBA" id="ARBA00022727"/>
    </source>
</evidence>
<comment type="pathway">
    <text evidence="1">Metabolic intermediate biosynthesis; 5-phospho-alpha-D-ribose 1-diphosphate biosynthesis; 5-phospho-alpha-D-ribose 1-diphosphate from D-ribose 5-phosphate (route I): step 1/1.</text>
</comment>
<dbReference type="PANTHER" id="PTHR10210:SF32">
    <property type="entry name" value="RIBOSE-PHOSPHATE PYROPHOSPHOKINASE 2"/>
    <property type="match status" value="1"/>
</dbReference>
<evidence type="ECO:0000256" key="4">
    <source>
        <dbReference type="ARBA" id="ARBA00022679"/>
    </source>
</evidence>
<keyword evidence="6" id="KW-0545">Nucleotide biosynthesis</keyword>
<evidence type="ECO:0000256" key="7">
    <source>
        <dbReference type="ARBA" id="ARBA00022741"/>
    </source>
</evidence>
<dbReference type="FunFam" id="3.40.50.2020:FF:000005">
    <property type="entry name" value="Ribose-phosphate pyrophosphokinase 1"/>
    <property type="match status" value="1"/>
</dbReference>
<evidence type="ECO:0000256" key="10">
    <source>
        <dbReference type="ARBA" id="ARBA00022842"/>
    </source>
</evidence>
<accession>A0A8C7LI01</accession>
<dbReference type="GeneTree" id="ENSGT00950000182803"/>
<gene>
    <name evidence="12" type="primary">LOC109890601</name>
    <name evidence="12" type="synonym">PRPS2</name>
</gene>
<dbReference type="Gene3D" id="3.40.50.2020">
    <property type="match status" value="2"/>
</dbReference>
<dbReference type="Ensembl" id="ENSOKIT00005125298.1">
    <property type="protein sequence ID" value="ENSOKIP00005117199.1"/>
    <property type="gene ID" value="ENSOKIG00005050693.1"/>
</dbReference>
<keyword evidence="10" id="KW-0460">Magnesium</keyword>
<evidence type="ECO:0000256" key="3">
    <source>
        <dbReference type="ARBA" id="ARBA00013247"/>
    </source>
</evidence>
<dbReference type="NCBIfam" id="TIGR01251">
    <property type="entry name" value="ribP_PPkin"/>
    <property type="match status" value="1"/>
</dbReference>
<dbReference type="CDD" id="cd06223">
    <property type="entry name" value="PRTases_typeI"/>
    <property type="match status" value="1"/>
</dbReference>
<dbReference type="InterPro" id="IPR005946">
    <property type="entry name" value="Rib-P_diPkinase"/>
</dbReference>
<evidence type="ECO:0000256" key="11">
    <source>
        <dbReference type="ARBA" id="ARBA00049535"/>
    </source>
</evidence>
<keyword evidence="9" id="KW-0067">ATP-binding</keyword>
<dbReference type="EC" id="2.7.6.1" evidence="3"/>
<dbReference type="GO" id="GO:0005524">
    <property type="term" value="F:ATP binding"/>
    <property type="evidence" value="ECO:0007669"/>
    <property type="project" value="UniProtKB-KW"/>
</dbReference>
<keyword evidence="8" id="KW-0418">Kinase</keyword>
<evidence type="ECO:0000313" key="13">
    <source>
        <dbReference type="Proteomes" id="UP000694557"/>
    </source>
</evidence>